<comment type="caution">
    <text evidence="4">The sequence shown here is derived from an EMBL/GenBank/DDBJ whole genome shotgun (WGS) entry which is preliminary data.</text>
</comment>
<accession>G4TH65</accession>
<dbReference type="OrthoDB" id="3178996at2759"/>
<dbReference type="PANTHER" id="PTHR47417:SF1">
    <property type="entry name" value="SMR DOMAIN-CONTAINING PROTEIN YPL199C"/>
    <property type="match status" value="1"/>
</dbReference>
<evidence type="ECO:0000313" key="4">
    <source>
        <dbReference type="EMBL" id="CCA70658.1"/>
    </source>
</evidence>
<dbReference type="HOGENOM" id="CLU_664132_0_0_1"/>
<dbReference type="Proteomes" id="UP000007148">
    <property type="component" value="Unassembled WGS sequence"/>
</dbReference>
<feature type="region of interest" description="Disordered" evidence="1">
    <location>
        <begin position="177"/>
        <end position="202"/>
    </location>
</feature>
<dbReference type="eggNOG" id="KOG2401">
    <property type="taxonomic scope" value="Eukaryota"/>
</dbReference>
<feature type="compositionally biased region" description="Low complexity" evidence="1">
    <location>
        <begin position="182"/>
        <end position="195"/>
    </location>
</feature>
<organism evidence="4 5">
    <name type="scientific">Serendipita indica (strain DSM 11827)</name>
    <name type="common">Root endophyte fungus</name>
    <name type="synonym">Piriformospora indica</name>
    <dbReference type="NCBI Taxonomy" id="1109443"/>
    <lineage>
        <taxon>Eukaryota</taxon>
        <taxon>Fungi</taxon>
        <taxon>Dikarya</taxon>
        <taxon>Basidiomycota</taxon>
        <taxon>Agaricomycotina</taxon>
        <taxon>Agaricomycetes</taxon>
        <taxon>Sebacinales</taxon>
        <taxon>Serendipitaceae</taxon>
        <taxon>Serendipita</taxon>
    </lineage>
</organism>
<evidence type="ECO:0000313" key="5">
    <source>
        <dbReference type="Proteomes" id="UP000007148"/>
    </source>
</evidence>
<keyword evidence="2" id="KW-1133">Transmembrane helix</keyword>
<dbReference type="InterPro" id="IPR013899">
    <property type="entry name" value="DUF1771"/>
</dbReference>
<dbReference type="InterPro" id="IPR053020">
    <property type="entry name" value="Smr_domain_protein"/>
</dbReference>
<keyword evidence="2" id="KW-0472">Membrane</keyword>
<proteinExistence type="predicted"/>
<dbReference type="STRING" id="1109443.G4TH65"/>
<protein>
    <recommendedName>
        <fullName evidence="3">DUF1771 domain-containing protein</fullName>
    </recommendedName>
</protein>
<gene>
    <name evidence="4" type="ORF">PIIN_04594</name>
</gene>
<evidence type="ECO:0000256" key="2">
    <source>
        <dbReference type="SAM" id="Phobius"/>
    </source>
</evidence>
<dbReference type="Pfam" id="PF08590">
    <property type="entry name" value="DUF1771"/>
    <property type="match status" value="1"/>
</dbReference>
<sequence>MSDAWDFAVCATIQLLRAGTSYLKVDPPYVLDAVAFALAILEGAILSNTLPDRRRLTLYPSLMLVFRIILDFVSSATTSNVFLGMAGTLGGLLLGPVFHSPYPADSVSDDGHKISSASSVGGLSTIRASSIGDAQTTPLSSPRRVFTPPRPVMHHVVDIDKESHRPVLFTPAMSLRTLPEDSQPAPSSMLSSSARSRTRVEDSFSTDETIKYRRASISLDEHIGPFSTPTPTHDETVYQDAIDTHTPGKNLVKETVRKLRAQAKNDDINRRNLLHEREQVLQEGDVARAFLLKHQAETLKKSMQESDKEAAKTIFEYYNPNGRPDKSRIDLRGLQASEAIQFCDEALKELQEVGGSELVVTLGRGKNTDGPGKGKVKPTLRQYAKAQAIQVRESDDGTTLILSLPTIRSPIYYD</sequence>
<dbReference type="AlphaFoldDB" id="G4TH65"/>
<name>G4TH65_SERID</name>
<feature type="domain" description="DUF1771" evidence="3">
    <location>
        <begin position="258"/>
        <end position="319"/>
    </location>
</feature>
<dbReference type="InterPro" id="IPR036063">
    <property type="entry name" value="Smr_dom_sf"/>
</dbReference>
<dbReference type="InParanoid" id="G4TH65"/>
<feature type="transmembrane region" description="Helical" evidence="2">
    <location>
        <begin position="68"/>
        <end position="94"/>
    </location>
</feature>
<dbReference type="Gene3D" id="3.30.1370.110">
    <property type="match status" value="1"/>
</dbReference>
<reference evidence="4 5" key="1">
    <citation type="journal article" date="2011" name="PLoS Pathog.">
        <title>Endophytic Life Strategies Decoded by Genome and Transcriptome Analyses of the Mutualistic Root Symbiont Piriformospora indica.</title>
        <authorList>
            <person name="Zuccaro A."/>
            <person name="Lahrmann U."/>
            <person name="Guldener U."/>
            <person name="Langen G."/>
            <person name="Pfiffi S."/>
            <person name="Biedenkopf D."/>
            <person name="Wong P."/>
            <person name="Samans B."/>
            <person name="Grimm C."/>
            <person name="Basiewicz M."/>
            <person name="Murat C."/>
            <person name="Martin F."/>
            <person name="Kogel K.H."/>
        </authorList>
    </citation>
    <scope>NUCLEOTIDE SEQUENCE [LARGE SCALE GENOMIC DNA]</scope>
    <source>
        <strain evidence="4 5">DSM 11827</strain>
    </source>
</reference>
<keyword evidence="5" id="KW-1185">Reference proteome</keyword>
<evidence type="ECO:0000259" key="3">
    <source>
        <dbReference type="Pfam" id="PF08590"/>
    </source>
</evidence>
<dbReference type="PANTHER" id="PTHR47417">
    <property type="entry name" value="SMR DOMAIN-CONTAINING PROTEIN YPL199C"/>
    <property type="match status" value="1"/>
</dbReference>
<dbReference type="SUPFAM" id="SSF160443">
    <property type="entry name" value="SMR domain-like"/>
    <property type="match status" value="1"/>
</dbReference>
<feature type="transmembrane region" description="Helical" evidence="2">
    <location>
        <begin position="29"/>
        <end position="47"/>
    </location>
</feature>
<keyword evidence="2" id="KW-0812">Transmembrane</keyword>
<evidence type="ECO:0000256" key="1">
    <source>
        <dbReference type="SAM" id="MobiDB-lite"/>
    </source>
</evidence>
<dbReference type="EMBL" id="CAFZ01000090">
    <property type="protein sequence ID" value="CCA70658.1"/>
    <property type="molecule type" value="Genomic_DNA"/>
</dbReference>